<organism evidence="4 5">
    <name type="scientific">Rhodococcus hoagii</name>
    <name type="common">Corynebacterium equii</name>
    <dbReference type="NCBI Taxonomy" id="43767"/>
    <lineage>
        <taxon>Bacteria</taxon>
        <taxon>Bacillati</taxon>
        <taxon>Actinomycetota</taxon>
        <taxon>Actinomycetes</taxon>
        <taxon>Mycobacteriales</taxon>
        <taxon>Nocardiaceae</taxon>
        <taxon>Prescottella</taxon>
    </lineage>
</organism>
<comment type="caution">
    <text evidence="4">The sequence shown here is derived from an EMBL/GenBank/DDBJ whole genome shotgun (WGS) entry which is preliminary data.</text>
</comment>
<accession>A0AAE5IRT6</accession>
<feature type="compositionally biased region" description="Acidic residues" evidence="1">
    <location>
        <begin position="61"/>
        <end position="70"/>
    </location>
</feature>
<dbReference type="EMBL" id="WUYC01000001">
    <property type="protein sequence ID" value="MBM4714255.1"/>
    <property type="molecule type" value="Genomic_DNA"/>
</dbReference>
<feature type="region of interest" description="Disordered" evidence="1">
    <location>
        <begin position="46"/>
        <end position="117"/>
    </location>
</feature>
<dbReference type="Proteomes" id="UP000738270">
    <property type="component" value="Unassembled WGS sequence"/>
</dbReference>
<evidence type="ECO:0000313" key="2">
    <source>
        <dbReference type="EMBL" id="MBM4627756.1"/>
    </source>
</evidence>
<reference evidence="2" key="2">
    <citation type="submission" date="2019-11" db="EMBL/GenBank/DDBJ databases">
        <title>Spread of Macrolides and rifampicin resistant Rhodococcus equi in clinical isolates in the USA.</title>
        <authorList>
            <person name="Alvarez-Narvaez S."/>
            <person name="Huber L."/>
            <person name="Cohen N.D."/>
            <person name="Slovis N."/>
            <person name="Greiter M."/>
            <person name="Giguere S."/>
            <person name="Hart K."/>
        </authorList>
    </citation>
    <scope>NUCLEOTIDE SEQUENCE</scope>
    <source>
        <strain evidence="2">Lh_38</strain>
        <strain evidence="3">Lh_5</strain>
    </source>
</reference>
<dbReference type="Proteomes" id="UP000193518">
    <property type="component" value="Unassembled WGS sequence"/>
</dbReference>
<dbReference type="AlphaFoldDB" id="A0AAE5IRT6"/>
<dbReference type="EMBL" id="WUXD01000011">
    <property type="protein sequence ID" value="MBM4627756.1"/>
    <property type="molecule type" value="Genomic_DNA"/>
</dbReference>
<evidence type="ECO:0000313" key="4">
    <source>
        <dbReference type="EMBL" id="ORM25579.1"/>
    </source>
</evidence>
<protein>
    <submittedName>
        <fullName evidence="4">Uncharacterized protein</fullName>
    </submittedName>
</protein>
<dbReference type="Proteomes" id="UP000706122">
    <property type="component" value="Unassembled WGS sequence"/>
</dbReference>
<evidence type="ECO:0000313" key="5">
    <source>
        <dbReference type="Proteomes" id="UP000193518"/>
    </source>
</evidence>
<reference evidence="4 5" key="1">
    <citation type="journal article" date="2016" name="Genome Biol. Evol.">
        <title>Pangenome and Phylogenomic Analysis of the Pathogenic Actinobacterium Rhodococcus equi.</title>
        <authorList>
            <person name="Anastasi E."/>
            <person name="MacArthur I."/>
            <person name="Scortti M."/>
            <person name="Alvarez S."/>
            <person name="Giguere S."/>
            <person name="Vazquez-Boland J.A."/>
        </authorList>
    </citation>
    <scope>NUCLEOTIDE SEQUENCE [LARGE SCALE GENOMIC DNA]</scope>
    <source>
        <strain evidence="4 5">PAM1271</strain>
    </source>
</reference>
<sequence length="134" mass="13574">MLEKGLPSTCTKGRAMNRQTIEHRGWMVAAAAATAVASGLLGAAVAGGDDQAESNPATLTTEEEGTDSPEDPSGLEQTNSFGYIPEHETTLETDPIGPEGGGIEDDPFELGGGRIDPAVVVPAPADATLTTPAG</sequence>
<evidence type="ECO:0000313" key="3">
    <source>
        <dbReference type="EMBL" id="MBM4714255.1"/>
    </source>
</evidence>
<gene>
    <name evidence="4" type="ORF">A5N68_15855</name>
    <name evidence="2" type="ORF">GS453_13000</name>
    <name evidence="3" type="ORF">GS551_08550</name>
</gene>
<name>A0AAE5IRT6_RHOHA</name>
<evidence type="ECO:0000256" key="1">
    <source>
        <dbReference type="SAM" id="MobiDB-lite"/>
    </source>
</evidence>
<dbReference type="EMBL" id="LWIC01000006">
    <property type="protein sequence ID" value="ORM25579.1"/>
    <property type="molecule type" value="Genomic_DNA"/>
</dbReference>
<proteinExistence type="predicted"/>